<sequence>MPISRREKLNIPKKQITFPMNEARLTKMPLIFLHLPLAKWADDLDNLSPCLVQTLSHHLHHLLRRYFTASGWFSIAVRAQMLQIASPGLSDLEYGLQTLKSCPQPRRSSLLPNQNSPFRSRIRAVR</sequence>
<keyword evidence="3" id="KW-1185">Reference proteome</keyword>
<dbReference type="Proteomes" id="UP000187203">
    <property type="component" value="Unassembled WGS sequence"/>
</dbReference>
<evidence type="ECO:0000313" key="2">
    <source>
        <dbReference type="EMBL" id="OMP05134.1"/>
    </source>
</evidence>
<dbReference type="AlphaFoldDB" id="A0A1R3KDL4"/>
<reference evidence="3" key="1">
    <citation type="submission" date="2013-09" db="EMBL/GenBank/DDBJ databases">
        <title>Corchorus olitorius genome sequencing.</title>
        <authorList>
            <person name="Alam M."/>
            <person name="Haque M.S."/>
            <person name="Islam M.S."/>
            <person name="Emdad E.M."/>
            <person name="Islam M.M."/>
            <person name="Ahmed B."/>
            <person name="Halim A."/>
            <person name="Hossen Q.M.M."/>
            <person name="Hossain M.Z."/>
            <person name="Ahmed R."/>
            <person name="Khan M.M."/>
            <person name="Islam R."/>
            <person name="Rashid M.M."/>
            <person name="Khan S.A."/>
            <person name="Rahman M.S."/>
            <person name="Alam M."/>
            <person name="Yahiya A.S."/>
            <person name="Khan M.S."/>
            <person name="Azam M.S."/>
            <person name="Haque T."/>
            <person name="Lashkar M.Z.H."/>
            <person name="Akhand A.I."/>
            <person name="Morshed G."/>
            <person name="Roy S."/>
            <person name="Uddin K.S."/>
            <person name="Rabeya T."/>
            <person name="Hossain A.S."/>
            <person name="Chowdhury A."/>
            <person name="Snigdha A.R."/>
            <person name="Mortoza M.S."/>
            <person name="Matin S.A."/>
            <person name="Hoque S.M.E."/>
            <person name="Islam M.K."/>
            <person name="Roy D.K."/>
            <person name="Haider R."/>
            <person name="Moosa M.M."/>
            <person name="Elias S.M."/>
            <person name="Hasan A.M."/>
            <person name="Jahan S."/>
            <person name="Shafiuddin M."/>
            <person name="Mahmood N."/>
            <person name="Shommy N.S."/>
        </authorList>
    </citation>
    <scope>NUCLEOTIDE SEQUENCE [LARGE SCALE GENOMIC DNA]</scope>
    <source>
        <strain evidence="3">cv. O-4</strain>
    </source>
</reference>
<name>A0A1R3KDL4_9ROSI</name>
<gene>
    <name evidence="2" type="ORF">COLO4_09024</name>
</gene>
<evidence type="ECO:0000256" key="1">
    <source>
        <dbReference type="SAM" id="MobiDB-lite"/>
    </source>
</evidence>
<feature type="region of interest" description="Disordered" evidence="1">
    <location>
        <begin position="105"/>
        <end position="126"/>
    </location>
</feature>
<evidence type="ECO:0000313" key="3">
    <source>
        <dbReference type="Proteomes" id="UP000187203"/>
    </source>
</evidence>
<feature type="compositionally biased region" description="Polar residues" evidence="1">
    <location>
        <begin position="105"/>
        <end position="118"/>
    </location>
</feature>
<organism evidence="2 3">
    <name type="scientific">Corchorus olitorius</name>
    <dbReference type="NCBI Taxonomy" id="93759"/>
    <lineage>
        <taxon>Eukaryota</taxon>
        <taxon>Viridiplantae</taxon>
        <taxon>Streptophyta</taxon>
        <taxon>Embryophyta</taxon>
        <taxon>Tracheophyta</taxon>
        <taxon>Spermatophyta</taxon>
        <taxon>Magnoliopsida</taxon>
        <taxon>eudicotyledons</taxon>
        <taxon>Gunneridae</taxon>
        <taxon>Pentapetalae</taxon>
        <taxon>rosids</taxon>
        <taxon>malvids</taxon>
        <taxon>Malvales</taxon>
        <taxon>Malvaceae</taxon>
        <taxon>Grewioideae</taxon>
        <taxon>Apeibeae</taxon>
        <taxon>Corchorus</taxon>
    </lineage>
</organism>
<comment type="caution">
    <text evidence="2">The sequence shown here is derived from an EMBL/GenBank/DDBJ whole genome shotgun (WGS) entry which is preliminary data.</text>
</comment>
<dbReference type="EMBL" id="AWUE01014098">
    <property type="protein sequence ID" value="OMP05134.1"/>
    <property type="molecule type" value="Genomic_DNA"/>
</dbReference>
<protein>
    <submittedName>
        <fullName evidence="2">Uncharacterized protein</fullName>
    </submittedName>
</protein>
<proteinExistence type="predicted"/>
<accession>A0A1R3KDL4</accession>